<keyword evidence="3" id="KW-0813">Transport</keyword>
<dbReference type="InterPro" id="IPR006808">
    <property type="entry name" value="ATP_synth_F0_gsu_mt"/>
</dbReference>
<accession>A0AA36DBR1</accession>
<reference evidence="11" key="1">
    <citation type="submission" date="2023-06" db="EMBL/GenBank/DDBJ databases">
        <authorList>
            <person name="Delattre M."/>
        </authorList>
    </citation>
    <scope>NUCLEOTIDE SEQUENCE</scope>
    <source>
        <strain evidence="11">AF72</strain>
    </source>
</reference>
<dbReference type="GO" id="GO:0015078">
    <property type="term" value="F:proton transmembrane transporter activity"/>
    <property type="evidence" value="ECO:0007669"/>
    <property type="project" value="InterPro"/>
</dbReference>
<evidence type="ECO:0000256" key="10">
    <source>
        <dbReference type="SAM" id="Phobius"/>
    </source>
</evidence>
<comment type="caution">
    <text evidence="11">The sequence shown here is derived from an EMBL/GenBank/DDBJ whole genome shotgun (WGS) entry which is preliminary data.</text>
</comment>
<evidence type="ECO:0000256" key="1">
    <source>
        <dbReference type="ARBA" id="ARBA00004325"/>
    </source>
</evidence>
<dbReference type="Pfam" id="PF04718">
    <property type="entry name" value="ATP-synt_G"/>
    <property type="match status" value="1"/>
</dbReference>
<evidence type="ECO:0000313" key="12">
    <source>
        <dbReference type="Proteomes" id="UP001177023"/>
    </source>
</evidence>
<dbReference type="GO" id="GO:0031966">
    <property type="term" value="C:mitochondrial membrane"/>
    <property type="evidence" value="ECO:0007669"/>
    <property type="project" value="UniProtKB-SubCell"/>
</dbReference>
<keyword evidence="4" id="KW-0138">CF(0)</keyword>
<feature type="non-terminal residue" evidence="11">
    <location>
        <position position="131"/>
    </location>
</feature>
<keyword evidence="7" id="KW-0496">Mitochondrion</keyword>
<keyword evidence="5" id="KW-0375">Hydrogen ion transport</keyword>
<evidence type="ECO:0000256" key="3">
    <source>
        <dbReference type="ARBA" id="ARBA00022448"/>
    </source>
</evidence>
<evidence type="ECO:0000256" key="6">
    <source>
        <dbReference type="ARBA" id="ARBA00023065"/>
    </source>
</evidence>
<dbReference type="GO" id="GO:0015986">
    <property type="term" value="P:proton motive force-driven ATP synthesis"/>
    <property type="evidence" value="ECO:0007669"/>
    <property type="project" value="InterPro"/>
</dbReference>
<organism evidence="11 12">
    <name type="scientific">Mesorhabditis spiculigera</name>
    <dbReference type="NCBI Taxonomy" id="96644"/>
    <lineage>
        <taxon>Eukaryota</taxon>
        <taxon>Metazoa</taxon>
        <taxon>Ecdysozoa</taxon>
        <taxon>Nematoda</taxon>
        <taxon>Chromadorea</taxon>
        <taxon>Rhabditida</taxon>
        <taxon>Rhabditina</taxon>
        <taxon>Rhabditomorpha</taxon>
        <taxon>Rhabditoidea</taxon>
        <taxon>Rhabditidae</taxon>
        <taxon>Mesorhabditinae</taxon>
        <taxon>Mesorhabditis</taxon>
    </lineage>
</organism>
<comment type="similarity">
    <text evidence="2">Belongs to the ATPase g subunit family.</text>
</comment>
<keyword evidence="10" id="KW-1133">Transmembrane helix</keyword>
<dbReference type="EMBL" id="CATQJA010002698">
    <property type="protein sequence ID" value="CAJ0584557.1"/>
    <property type="molecule type" value="Genomic_DNA"/>
</dbReference>
<evidence type="ECO:0000256" key="8">
    <source>
        <dbReference type="ARBA" id="ARBA00023136"/>
    </source>
</evidence>
<keyword evidence="6" id="KW-0406">Ion transport</keyword>
<keyword evidence="10" id="KW-0812">Transmembrane</keyword>
<dbReference type="GO" id="GO:0045259">
    <property type="term" value="C:proton-transporting ATP synthase complex"/>
    <property type="evidence" value="ECO:0007669"/>
    <property type="project" value="UniProtKB-KW"/>
</dbReference>
<keyword evidence="9" id="KW-0066">ATP synthesis</keyword>
<protein>
    <submittedName>
        <fullName evidence="11">Uncharacterized protein</fullName>
    </submittedName>
</protein>
<proteinExistence type="inferred from homology"/>
<feature type="transmembrane region" description="Helical" evidence="10">
    <location>
        <begin position="77"/>
        <end position="94"/>
    </location>
</feature>
<evidence type="ECO:0000256" key="9">
    <source>
        <dbReference type="ARBA" id="ARBA00023310"/>
    </source>
</evidence>
<gene>
    <name evidence="11" type="ORF">MSPICULIGERA_LOCUS22606</name>
</gene>
<evidence type="ECO:0000256" key="7">
    <source>
        <dbReference type="ARBA" id="ARBA00023128"/>
    </source>
</evidence>
<name>A0AA36DBR1_9BILA</name>
<dbReference type="Proteomes" id="UP001177023">
    <property type="component" value="Unassembled WGS sequence"/>
</dbReference>
<evidence type="ECO:0000313" key="11">
    <source>
        <dbReference type="EMBL" id="CAJ0584557.1"/>
    </source>
</evidence>
<dbReference type="AlphaFoldDB" id="A0AA36DBR1"/>
<evidence type="ECO:0000256" key="4">
    <source>
        <dbReference type="ARBA" id="ARBA00022547"/>
    </source>
</evidence>
<evidence type="ECO:0000256" key="2">
    <source>
        <dbReference type="ARBA" id="ARBA00005699"/>
    </source>
</evidence>
<keyword evidence="8 10" id="KW-0472">Membrane</keyword>
<keyword evidence="12" id="KW-1185">Reference proteome</keyword>
<sequence>MAARKIGFFEKQANLLGVLYRHQANQFPRRWELLKGVAKKELAPPSAADLPAIKADFAKFANAIQSGAYKQLSVREFLAYSAVALEIVFVFFVGEMIGRRNAVGYLVPADYVSKETRKQAKALKPADPHAF</sequence>
<comment type="subcellular location">
    <subcellularLocation>
        <location evidence="1">Mitochondrion membrane</location>
    </subcellularLocation>
</comment>
<evidence type="ECO:0000256" key="5">
    <source>
        <dbReference type="ARBA" id="ARBA00022781"/>
    </source>
</evidence>